<reference evidence="1 2" key="1">
    <citation type="submission" date="2021-03" db="EMBL/GenBank/DDBJ databases">
        <authorList>
            <person name="Kim M.K."/>
        </authorList>
    </citation>
    <scope>NUCLEOTIDE SEQUENCE [LARGE SCALE GENOMIC DNA]</scope>
    <source>
        <strain evidence="1 2">BT507</strain>
    </source>
</reference>
<gene>
    <name evidence="1" type="ORF">J4D97_22205</name>
</gene>
<evidence type="ECO:0000313" key="2">
    <source>
        <dbReference type="Proteomes" id="UP000670527"/>
    </source>
</evidence>
<dbReference type="RefSeq" id="WP_208309510.1">
    <property type="nucleotide sequence ID" value="NZ_JAGETX010000036.1"/>
</dbReference>
<dbReference type="Proteomes" id="UP000670527">
    <property type="component" value="Unassembled WGS sequence"/>
</dbReference>
<organism evidence="1 2">
    <name type="scientific">Hymenobacter defluvii</name>
    <dbReference type="NCBI Taxonomy" id="2054411"/>
    <lineage>
        <taxon>Bacteria</taxon>
        <taxon>Pseudomonadati</taxon>
        <taxon>Bacteroidota</taxon>
        <taxon>Cytophagia</taxon>
        <taxon>Cytophagales</taxon>
        <taxon>Hymenobacteraceae</taxon>
        <taxon>Hymenobacter</taxon>
    </lineage>
</organism>
<name>A0ABS3TI95_9BACT</name>
<dbReference type="EMBL" id="JAGETX010000036">
    <property type="protein sequence ID" value="MBO3273379.1"/>
    <property type="molecule type" value="Genomic_DNA"/>
</dbReference>
<protein>
    <submittedName>
        <fullName evidence="1">Uncharacterized protein</fullName>
    </submittedName>
</protein>
<evidence type="ECO:0000313" key="1">
    <source>
        <dbReference type="EMBL" id="MBO3273379.1"/>
    </source>
</evidence>
<keyword evidence="2" id="KW-1185">Reference proteome</keyword>
<comment type="caution">
    <text evidence="1">The sequence shown here is derived from an EMBL/GenBank/DDBJ whole genome shotgun (WGS) entry which is preliminary data.</text>
</comment>
<accession>A0ABS3TI95</accession>
<sequence>MGVFHLQHGGAHYYLTHLATEHQLVLLYDQQLTPLSAAELTEFLYHVSYSRLPLAAITRDLFRATGKLLAVETHPDAAPPLIRAWCQQRFQWSLGLCNAYHYLATSTMMQTNSKSWPSTQHYLFYMAARYLERGYLHFPGQKLHESPDVDEGMFSY</sequence>
<proteinExistence type="predicted"/>